<evidence type="ECO:0000313" key="4">
    <source>
        <dbReference type="EMBL" id="RMW57092.1"/>
    </source>
</evidence>
<dbReference type="EMBL" id="RDCL01000019">
    <property type="protein sequence ID" value="RMW57092.1"/>
    <property type="molecule type" value="Genomic_DNA"/>
</dbReference>
<dbReference type="PRINTS" id="PR00080">
    <property type="entry name" value="SDRFAMILY"/>
</dbReference>
<reference evidence="4 5" key="1">
    <citation type="submission" date="2018-10" db="EMBL/GenBank/DDBJ databases">
        <title>Genome sequences of five Lactobacillus pentosus strains isolated from brines of traditionally fermented spanish-style green table olives and differences between them.</title>
        <authorList>
            <person name="Jimenez Diaz R."/>
        </authorList>
    </citation>
    <scope>NUCLEOTIDE SEQUENCE [LARGE SCALE GENOMIC DNA]</scope>
    <source>
        <strain evidence="4 5">IG8</strain>
    </source>
</reference>
<proteinExistence type="inferred from homology"/>
<dbReference type="InterPro" id="IPR020904">
    <property type="entry name" value="Sc_DH/Rdtase_CS"/>
</dbReference>
<protein>
    <submittedName>
        <fullName evidence="4">SDR family NAD(P)-dependent oxidoreductase</fullName>
    </submittedName>
</protein>
<dbReference type="PROSITE" id="PS00061">
    <property type="entry name" value="ADH_SHORT"/>
    <property type="match status" value="1"/>
</dbReference>
<dbReference type="Gene3D" id="3.40.50.720">
    <property type="entry name" value="NAD(P)-binding Rossmann-like Domain"/>
    <property type="match status" value="1"/>
</dbReference>
<comment type="caution">
    <text evidence="4">The sequence shown here is derived from an EMBL/GenBank/DDBJ whole genome shotgun (WGS) entry which is preliminary data.</text>
</comment>
<name>A0AB37RL38_LACPE</name>
<evidence type="ECO:0000256" key="3">
    <source>
        <dbReference type="RuleBase" id="RU000363"/>
    </source>
</evidence>
<dbReference type="RefSeq" id="WP_105923522.1">
    <property type="nucleotide sequence ID" value="NZ_CP099554.1"/>
</dbReference>
<dbReference type="InterPro" id="IPR036291">
    <property type="entry name" value="NAD(P)-bd_dom_sf"/>
</dbReference>
<dbReference type="InterPro" id="IPR051911">
    <property type="entry name" value="SDR_oxidoreductase"/>
</dbReference>
<evidence type="ECO:0000313" key="5">
    <source>
        <dbReference type="Proteomes" id="UP000281061"/>
    </source>
</evidence>
<keyword evidence="2" id="KW-0560">Oxidoreductase</keyword>
<evidence type="ECO:0000256" key="1">
    <source>
        <dbReference type="ARBA" id="ARBA00006484"/>
    </source>
</evidence>
<dbReference type="PANTHER" id="PTHR43976:SF16">
    <property type="entry name" value="SHORT-CHAIN DEHYDROGENASE_REDUCTASE FAMILY PROTEIN"/>
    <property type="match status" value="1"/>
</dbReference>
<comment type="similarity">
    <text evidence="1 3">Belongs to the short-chain dehydrogenases/reductases (SDR) family.</text>
</comment>
<dbReference type="Proteomes" id="UP000281061">
    <property type="component" value="Unassembled WGS sequence"/>
</dbReference>
<dbReference type="InterPro" id="IPR002347">
    <property type="entry name" value="SDR_fam"/>
</dbReference>
<accession>A0AB37RL38</accession>
<sequence length="276" mass="30444">MKNWLITGGSSGIGAGIARAALQNGDRVAVTSRNLKKLAELKQQFGENCYPIELDLSDNDSINRMFDQLDKWGSTDVLVNNAGHGYRAAVEEGEWGQINAIYSTNLFAPIKIIQHVLPSMRKKHQGIIINISSIAAIESGIGSGYYASTKAALEQISIALQAEVDNLGIKSMIVAPGRFRTSFYGKNLCGTKKIIDDYANTAWLTHKENVKNKHDELGDPIKAGQIICQLVTNDLDLPNYLLLGSDAVQFAKEKLKERLNQINMWQKTSDQTDFTN</sequence>
<gene>
    <name evidence="4" type="ORF">D6U17_01625</name>
</gene>
<evidence type="ECO:0000256" key="2">
    <source>
        <dbReference type="ARBA" id="ARBA00023002"/>
    </source>
</evidence>
<dbReference type="Pfam" id="PF00106">
    <property type="entry name" value="adh_short"/>
    <property type="match status" value="1"/>
</dbReference>
<dbReference type="AlphaFoldDB" id="A0AB37RL38"/>
<dbReference type="PANTHER" id="PTHR43976">
    <property type="entry name" value="SHORT CHAIN DEHYDROGENASE"/>
    <property type="match status" value="1"/>
</dbReference>
<dbReference type="SUPFAM" id="SSF51735">
    <property type="entry name" value="NAD(P)-binding Rossmann-fold domains"/>
    <property type="match status" value="1"/>
</dbReference>
<organism evidence="4 5">
    <name type="scientific">Lactiplantibacillus pentosus</name>
    <name type="common">Lactobacillus pentosus</name>
    <dbReference type="NCBI Taxonomy" id="1589"/>
    <lineage>
        <taxon>Bacteria</taxon>
        <taxon>Bacillati</taxon>
        <taxon>Bacillota</taxon>
        <taxon>Bacilli</taxon>
        <taxon>Lactobacillales</taxon>
        <taxon>Lactobacillaceae</taxon>
        <taxon>Lactiplantibacillus</taxon>
    </lineage>
</organism>
<dbReference type="GO" id="GO:0016491">
    <property type="term" value="F:oxidoreductase activity"/>
    <property type="evidence" value="ECO:0007669"/>
    <property type="project" value="UniProtKB-KW"/>
</dbReference>
<dbReference type="PRINTS" id="PR00081">
    <property type="entry name" value="GDHRDH"/>
</dbReference>